<feature type="domain" description="Inositolphosphotransferase Aur1/Ipt1" evidence="6">
    <location>
        <begin position="103"/>
        <end position="259"/>
    </location>
</feature>
<evidence type="ECO:0000256" key="2">
    <source>
        <dbReference type="ARBA" id="ARBA00022692"/>
    </source>
</evidence>
<feature type="transmembrane region" description="Helical" evidence="5">
    <location>
        <begin position="141"/>
        <end position="159"/>
    </location>
</feature>
<keyword evidence="3 5" id="KW-1133">Transmembrane helix</keyword>
<comment type="subcellular location">
    <subcellularLocation>
        <location evidence="1">Membrane</location>
        <topology evidence="1">Multi-pass membrane protein</topology>
    </subcellularLocation>
</comment>
<dbReference type="Gene3D" id="1.20.144.10">
    <property type="entry name" value="Phosphatidic acid phosphatase type 2/haloperoxidase"/>
    <property type="match status" value="1"/>
</dbReference>
<gene>
    <name evidence="7" type="ORF">CUN85_01145</name>
</gene>
<evidence type="ECO:0000256" key="5">
    <source>
        <dbReference type="SAM" id="Phobius"/>
    </source>
</evidence>
<feature type="transmembrane region" description="Helical" evidence="5">
    <location>
        <begin position="46"/>
        <end position="65"/>
    </location>
</feature>
<proteinExistence type="predicted"/>
<dbReference type="EMBL" id="PGGK01000001">
    <property type="protein sequence ID" value="TGC11507.1"/>
    <property type="molecule type" value="Genomic_DNA"/>
</dbReference>
<dbReference type="GO" id="GO:0016020">
    <property type="term" value="C:membrane"/>
    <property type="evidence" value="ECO:0007669"/>
    <property type="project" value="UniProtKB-SubCell"/>
</dbReference>
<organism evidence="7 8">
    <name type="scientific">Methanolobus halotolerans</name>
    <dbReference type="NCBI Taxonomy" id="2052935"/>
    <lineage>
        <taxon>Archaea</taxon>
        <taxon>Methanobacteriati</taxon>
        <taxon>Methanobacteriota</taxon>
        <taxon>Stenosarchaea group</taxon>
        <taxon>Methanomicrobia</taxon>
        <taxon>Methanosarcinales</taxon>
        <taxon>Methanosarcinaceae</taxon>
        <taxon>Methanolobus</taxon>
    </lineage>
</organism>
<evidence type="ECO:0000259" key="6">
    <source>
        <dbReference type="Pfam" id="PF14378"/>
    </source>
</evidence>
<comment type="caution">
    <text evidence="7">The sequence shown here is derived from an EMBL/GenBank/DDBJ whole genome shotgun (WGS) entry which is preliminary data.</text>
</comment>
<accession>A0A4E0Q0F4</accession>
<keyword evidence="8" id="KW-1185">Reference proteome</keyword>
<name>A0A4E0Q0F4_9EURY</name>
<dbReference type="InterPro" id="IPR036938">
    <property type="entry name" value="PAP2/HPO_sf"/>
</dbReference>
<evidence type="ECO:0000256" key="4">
    <source>
        <dbReference type="ARBA" id="ARBA00023136"/>
    </source>
</evidence>
<reference evidence="7 8" key="1">
    <citation type="submission" date="2017-11" db="EMBL/GenBank/DDBJ databases">
        <title>Isolation and Characterization of Methanogenic Archaea from Saline Meromictic Lake at Siberia.</title>
        <authorList>
            <person name="Shen Y."/>
            <person name="Huang H.-H."/>
            <person name="Lai M.-C."/>
            <person name="Chen S.-C."/>
        </authorList>
    </citation>
    <scope>NUCLEOTIDE SEQUENCE [LARGE SCALE GENOMIC DNA]</scope>
    <source>
        <strain evidence="7 8">SY-01</strain>
    </source>
</reference>
<feature type="transmembrane region" description="Helical" evidence="5">
    <location>
        <begin position="197"/>
        <end position="214"/>
    </location>
</feature>
<evidence type="ECO:0000256" key="3">
    <source>
        <dbReference type="ARBA" id="ARBA00022989"/>
    </source>
</evidence>
<keyword evidence="2 5" id="KW-0812">Transmembrane</keyword>
<feature type="transmembrane region" description="Helical" evidence="5">
    <location>
        <begin position="221"/>
        <end position="238"/>
    </location>
</feature>
<dbReference type="PANTHER" id="PTHR31310:SF7">
    <property type="entry name" value="PA-PHOSPHATASE RELATED-FAMILY PROTEIN DDB_G0268928"/>
    <property type="match status" value="1"/>
</dbReference>
<dbReference type="SUPFAM" id="SSF48317">
    <property type="entry name" value="Acid phosphatase/Vanadium-dependent haloperoxidase"/>
    <property type="match status" value="1"/>
</dbReference>
<feature type="transmembrane region" description="Helical" evidence="5">
    <location>
        <begin position="106"/>
        <end position="129"/>
    </location>
</feature>
<dbReference type="Proteomes" id="UP000297295">
    <property type="component" value="Unassembled WGS sequence"/>
</dbReference>
<evidence type="ECO:0000313" key="8">
    <source>
        <dbReference type="Proteomes" id="UP000297295"/>
    </source>
</evidence>
<dbReference type="AlphaFoldDB" id="A0A4E0Q0F4"/>
<feature type="transmembrane region" description="Helical" evidence="5">
    <location>
        <begin position="244"/>
        <end position="261"/>
    </location>
</feature>
<dbReference type="CDD" id="cd03386">
    <property type="entry name" value="PAP2_Aur1_like"/>
    <property type="match status" value="1"/>
</dbReference>
<dbReference type="PANTHER" id="PTHR31310">
    <property type="match status" value="1"/>
</dbReference>
<dbReference type="InterPro" id="IPR026841">
    <property type="entry name" value="Aur1/Ipt1"/>
</dbReference>
<dbReference type="Pfam" id="PF14378">
    <property type="entry name" value="PAP2_3"/>
    <property type="match status" value="1"/>
</dbReference>
<dbReference type="OrthoDB" id="329477at2157"/>
<keyword evidence="4 5" id="KW-0472">Membrane</keyword>
<evidence type="ECO:0000313" key="7">
    <source>
        <dbReference type="EMBL" id="TGC11507.1"/>
    </source>
</evidence>
<feature type="transmembrane region" description="Helical" evidence="5">
    <location>
        <begin position="6"/>
        <end position="25"/>
    </location>
</feature>
<sequence length="288" mass="32537">MTAIALMSIMVPVVVLLNLIAYYVLIPKKNRGWQDIYAYAGKSGRLFSYGVLPYFLLVSCVYVLVRSEGMLAKSLGITPYYRLAEFIFLIEGGTVSSFQAIMSPELTYFSAFIYLFGFSFLLIFTFVVLVCTGKVTVLQEYSIAVVLAYLIAFPFYIFMPVKVTGYTLPTVIPLLYELSPVISNGIRSVDPYLDNCFPSLHAALSIIAMLLVVFRTDFKQLKAVVVILALLIQFTIFYLGIHWIIDFIGGILLAGLCYYVATRYREMIVQKITILLTSIEKRRVGRIR</sequence>
<protein>
    <submittedName>
        <fullName evidence="7">Inositol phosphorylceramide synthase</fullName>
    </submittedName>
</protein>
<dbReference type="InterPro" id="IPR052185">
    <property type="entry name" value="IPC_Synthase-Related"/>
</dbReference>
<evidence type="ECO:0000256" key="1">
    <source>
        <dbReference type="ARBA" id="ARBA00004141"/>
    </source>
</evidence>